<feature type="region of interest" description="Disordered" evidence="2">
    <location>
        <begin position="701"/>
        <end position="756"/>
    </location>
</feature>
<dbReference type="RefSeq" id="WP_309562229.1">
    <property type="nucleotide sequence ID" value="NZ_JAVJIU010000004.1"/>
</dbReference>
<feature type="coiled-coil region" evidence="1">
    <location>
        <begin position="507"/>
        <end position="544"/>
    </location>
</feature>
<accession>A0ABU1ESL1</accession>
<feature type="transmembrane region" description="Helical" evidence="3">
    <location>
        <begin position="57"/>
        <end position="79"/>
    </location>
</feature>
<feature type="compositionally biased region" description="Basic and acidic residues" evidence="2">
    <location>
        <begin position="926"/>
        <end position="945"/>
    </location>
</feature>
<sequence>MENFGLVQEKLEAFIKKYYINLILRGSLLFIATGLIYFLIVVGLEYFLWLSTTGRTILFWLFILVEIGLLINFIGIPLFKLLKFSKGIDDFQASEIIGNHFPEVNDKLKNLLQLKNDSRKSDLLLASIDQRTKELTPVPFGNAIELKNNKKYLRYVILPLLIIGGLIIAGKTEVITKSFERITDYDKVYLKPAPFNFIIQNNDLRVREEENFKMQVRTVGDYNPEVVKLLLDGKENYLKQTAPGVFEYDFKEVNNDIEFQLISNEVTSENKVLKVIEVPKLLNFEMQLDYPGYTGLKDELISGSGNVTVPEGTKINWQFNSRNTNLINFRLPDTIIEIRTQNNTSGFQQKLLSNLNYSVSTSNENIFEYQPLDYNILVIKDEYPEISVNSEVDSLNTDIQYFKGDISDDYGLSKLELVYYPFDSKDSQGIVNIPVSKESFDEFHFSFPGTVELEPGVAYEYYFRIYDNDAVNGAKSARSQVYTYRLKTSEELEDENLIEQNEAIKNIGNKLEEFDKSEEELDELSRLEKEKEELNYSERKKLEEFLKRQKKQNEMMKSYSEKLEKTLEKNKTDENSNMEKELTQRLENNEKRLQQNEELLEELQKYSEKIAKEDLGKKLDKLSKQNKTNKRNLEQLLELTKRYYVEEKKQKLGRDLETLSEKQNELSDHKEENTSDKQEGLNKEFKEFQEEMDQLEEDNKALKQPQQLGREDQEEEGIKKDQKDAKENLEQNNSPEAQKKQKDAAKKMQKLSQKMQQSSMMQMGEQLEADAESLRQILDNLIVFSFEQEELLDIFKEIRQNNPKYAGKLKEQSNLRENFRHIDDSLYMLAMRNPMINEVITDKLTNVEFDLEKSIERLSENEIPQGTASQQYVVTGANDLANLLDQILSSMQQMMANPQAGQGNGEEEFQLQDIIKKQQELMEEMKKGMEGKPKPDERGNPRDSEGNGESENGELYEIFKEQQMLRMQLEEMKESREMNSGKDPAEEMKKIEEQLLDKGFDPETLKRMENLQYELMKFNEALQLQGTDEKRQSETNRTEYKNSLKDQIDRAKEYFNSTEILNRQILPLRQIYREKVKDYFGKGRD</sequence>
<keyword evidence="3" id="KW-1133">Transmembrane helix</keyword>
<evidence type="ECO:0000313" key="4">
    <source>
        <dbReference type="EMBL" id="MDR5591366.1"/>
    </source>
</evidence>
<feature type="region of interest" description="Disordered" evidence="2">
    <location>
        <begin position="647"/>
        <end position="686"/>
    </location>
</feature>
<feature type="region of interest" description="Disordered" evidence="2">
    <location>
        <begin position="926"/>
        <end position="954"/>
    </location>
</feature>
<dbReference type="EMBL" id="JAVJIU010000004">
    <property type="protein sequence ID" value="MDR5591366.1"/>
    <property type="molecule type" value="Genomic_DNA"/>
</dbReference>
<feature type="transmembrane region" description="Helical" evidence="3">
    <location>
        <begin position="152"/>
        <end position="170"/>
    </location>
</feature>
<protein>
    <submittedName>
        <fullName evidence="4">DUF4175 family protein</fullName>
    </submittedName>
</protein>
<feature type="region of interest" description="Disordered" evidence="2">
    <location>
        <begin position="614"/>
        <end position="635"/>
    </location>
</feature>
<keyword evidence="5" id="KW-1185">Reference proteome</keyword>
<reference evidence="5" key="1">
    <citation type="submission" date="2023-07" db="EMBL/GenBank/DDBJ databases">
        <title>Christiangramia sp. SM2212., a novel bacterium of the family Flavobacteriaceae isolated from the sea sediment.</title>
        <authorList>
            <person name="Wang J."/>
            <person name="Zhang X."/>
        </authorList>
    </citation>
    <scope>NUCLEOTIDE SEQUENCE [LARGE SCALE GENOMIC DNA]</scope>
    <source>
        <strain evidence="5">SM2212</strain>
    </source>
</reference>
<feature type="compositionally biased region" description="Basic and acidic residues" evidence="2">
    <location>
        <begin position="737"/>
        <end position="746"/>
    </location>
</feature>
<organism evidence="4 5">
    <name type="scientific">Christiangramia sediminicola</name>
    <dbReference type="NCBI Taxonomy" id="3073267"/>
    <lineage>
        <taxon>Bacteria</taxon>
        <taxon>Pseudomonadati</taxon>
        <taxon>Bacteroidota</taxon>
        <taxon>Flavobacteriia</taxon>
        <taxon>Flavobacteriales</taxon>
        <taxon>Flavobacteriaceae</taxon>
        <taxon>Christiangramia</taxon>
    </lineage>
</organism>
<name>A0ABU1ESL1_9FLAO</name>
<dbReference type="Proteomes" id="UP001257234">
    <property type="component" value="Unassembled WGS sequence"/>
</dbReference>
<feature type="transmembrane region" description="Helical" evidence="3">
    <location>
        <begin position="26"/>
        <end position="51"/>
    </location>
</feature>
<keyword evidence="3" id="KW-0472">Membrane</keyword>
<proteinExistence type="predicted"/>
<feature type="compositionally biased region" description="Basic and acidic residues" evidence="2">
    <location>
        <begin position="716"/>
        <end position="729"/>
    </location>
</feature>
<keyword evidence="3" id="KW-0812">Transmembrane</keyword>
<gene>
    <name evidence="4" type="ORF">RE431_12030</name>
</gene>
<feature type="compositionally biased region" description="Basic and acidic residues" evidence="2">
    <location>
        <begin position="614"/>
        <end position="623"/>
    </location>
</feature>
<evidence type="ECO:0000256" key="3">
    <source>
        <dbReference type="SAM" id="Phobius"/>
    </source>
</evidence>
<comment type="caution">
    <text evidence="4">The sequence shown here is derived from an EMBL/GenBank/DDBJ whole genome shotgun (WGS) entry which is preliminary data.</text>
</comment>
<evidence type="ECO:0000313" key="5">
    <source>
        <dbReference type="Proteomes" id="UP001257234"/>
    </source>
</evidence>
<evidence type="ECO:0000256" key="2">
    <source>
        <dbReference type="SAM" id="MobiDB-lite"/>
    </source>
</evidence>
<keyword evidence="1" id="KW-0175">Coiled coil</keyword>
<evidence type="ECO:0000256" key="1">
    <source>
        <dbReference type="SAM" id="Coils"/>
    </source>
</evidence>